<dbReference type="AlphaFoldDB" id="A0A0W4ZFH4"/>
<comment type="caution">
    <text evidence="2">The sequence shown here is derived from an EMBL/GenBank/DDBJ whole genome shotgun (WGS) entry which is preliminary data.</text>
</comment>
<keyword evidence="1" id="KW-0732">Signal</keyword>
<evidence type="ECO:0000256" key="1">
    <source>
        <dbReference type="SAM" id="SignalP"/>
    </source>
</evidence>
<dbReference type="STRING" id="1408657.A0A0W4ZFH4"/>
<feature type="signal peptide" evidence="1">
    <location>
        <begin position="1"/>
        <end position="19"/>
    </location>
</feature>
<keyword evidence="3" id="KW-1185">Reference proteome</keyword>
<evidence type="ECO:0000313" key="2">
    <source>
        <dbReference type="EMBL" id="KTW27115.1"/>
    </source>
</evidence>
<dbReference type="InterPro" id="IPR003330">
    <property type="entry name" value="MSG"/>
</dbReference>
<dbReference type="GeneID" id="28941627"/>
<evidence type="ECO:0000313" key="3">
    <source>
        <dbReference type="Proteomes" id="UP000053447"/>
    </source>
</evidence>
<proteinExistence type="predicted"/>
<dbReference type="EMBL" id="LFWA01000015">
    <property type="protein sequence ID" value="KTW27115.1"/>
    <property type="molecule type" value="Genomic_DNA"/>
</dbReference>
<name>A0A0W4ZFH4_PNEJ7</name>
<dbReference type="Pfam" id="PF02349">
    <property type="entry name" value="MSG"/>
    <property type="match status" value="1"/>
</dbReference>
<dbReference type="RefSeq" id="XP_018228271.1">
    <property type="nucleotide sequence ID" value="XM_018375372.1"/>
</dbReference>
<organism evidence="2 3">
    <name type="scientific">Pneumocystis jirovecii (strain RU7)</name>
    <name type="common">Human pneumocystis pneumonia agent</name>
    <dbReference type="NCBI Taxonomy" id="1408657"/>
    <lineage>
        <taxon>Eukaryota</taxon>
        <taxon>Fungi</taxon>
        <taxon>Dikarya</taxon>
        <taxon>Ascomycota</taxon>
        <taxon>Taphrinomycotina</taxon>
        <taxon>Pneumocystomycetes</taxon>
        <taxon>Pneumocystaceae</taxon>
        <taxon>Pneumocystis</taxon>
    </lineage>
</organism>
<dbReference type="VEuPathDB" id="FungiDB:T551_03109"/>
<reference evidence="3" key="1">
    <citation type="journal article" date="2016" name="Nat. Commun.">
        <title>Genome analysis of three Pneumocystis species reveals adaptation mechanisms to life exclusively in mammalian hosts.</title>
        <authorList>
            <person name="Ma L."/>
            <person name="Chen Z."/>
            <person name="Huang D.W."/>
            <person name="Kutty G."/>
            <person name="Ishihara M."/>
            <person name="Wang H."/>
            <person name="Abouelleil A."/>
            <person name="Bishop L."/>
            <person name="Davey E."/>
            <person name="Deng R."/>
            <person name="Deng X."/>
            <person name="Fan L."/>
            <person name="Fantoni G."/>
            <person name="Fitzgerald M."/>
            <person name="Gogineni E."/>
            <person name="Goldberg J.M."/>
            <person name="Handley G."/>
            <person name="Hu X."/>
            <person name="Huber C."/>
            <person name="Jiao X."/>
            <person name="Jones K."/>
            <person name="Levin J.Z."/>
            <person name="Liu Y."/>
            <person name="Macdonald P."/>
            <person name="Melnikov A."/>
            <person name="Raley C."/>
            <person name="Sassi M."/>
            <person name="Sherman B.T."/>
            <person name="Song X."/>
            <person name="Sykes S."/>
            <person name="Tran B."/>
            <person name="Walsh L."/>
            <person name="Xia Y."/>
            <person name="Yang J."/>
            <person name="Young S."/>
            <person name="Zeng Q."/>
            <person name="Zheng X."/>
            <person name="Stephens R."/>
            <person name="Nusbaum C."/>
            <person name="Birren B.W."/>
            <person name="Azadi P."/>
            <person name="Lempicki R.A."/>
            <person name="Cuomo C.A."/>
            <person name="Kovacs J.A."/>
        </authorList>
    </citation>
    <scope>NUCLEOTIDE SEQUENCE [LARGE SCALE GENOMIC DNA]</scope>
    <source>
        <strain evidence="3">RU7</strain>
    </source>
</reference>
<accession>A0A0W4ZFH4</accession>
<protein>
    <submittedName>
        <fullName evidence="2">Uncharacterized protein</fullName>
    </submittedName>
</protein>
<feature type="chain" id="PRO_5006933775" evidence="1">
    <location>
        <begin position="20"/>
        <end position="500"/>
    </location>
</feature>
<sequence>MRLLGFLCALILSATTVFSVTEKFYKDLPKSDNMTQAFFIGGYVVGNHTKNEKDCKKHLKSYCNGVKGLDPTFKSGGYGLKEVCKNYKGACHGLFSLLKIECDSLILENGENIDYTTCLQKVSDCNQLETACGSDGVTVSCSKTRMKCFLQGQKDFALEVLSREFEENDDSDDSRLEGACHKFGGKGLDFTRLCLNRTELLKQLKNKTGLVGVGYTGYSHADHLFKEGQRLGGHFPLLENWDPYLLLAYLITAFGKGGTDKEKCESLGGLCAHFNGLSVTLKRFCGKDGRGNNVKKMCEEFDYKIYDPLNGHLTSLYQELEDRGLVNGNKTIPWVNLTKTRVTHRDCPRLEAKCKALTYFNATGLEIPCENLFGRCYQDYLNRTAIKELEHYMRGSLGREKLKYKKRGSACTTKLREVCYLHHNGSEPVLEKCLYLGRTCMEMGRDVEYECDKLLEETFVRKPSKDHCDNLRNRYEKYGGDCDSWHREGYNSFRARCEKV</sequence>
<gene>
    <name evidence="2" type="ORF">T551_03109</name>
</gene>
<dbReference type="Proteomes" id="UP000053447">
    <property type="component" value="Unassembled WGS sequence"/>
</dbReference>